<comment type="caution">
    <text evidence="1">The sequence shown here is derived from an EMBL/GenBank/DDBJ whole genome shotgun (WGS) entry which is preliminary data.</text>
</comment>
<evidence type="ECO:0000313" key="2">
    <source>
        <dbReference type="Proteomes" id="UP001501456"/>
    </source>
</evidence>
<gene>
    <name evidence="1" type="ORF">GCM10022271_23200</name>
</gene>
<name>A0ABP7HJ36_9FLAO</name>
<dbReference type="RefSeq" id="WP_344730767.1">
    <property type="nucleotide sequence ID" value="NZ_BAABBI010000004.1"/>
</dbReference>
<protein>
    <submittedName>
        <fullName evidence="1">Uncharacterized protein</fullName>
    </submittedName>
</protein>
<reference evidence="2" key="1">
    <citation type="journal article" date="2019" name="Int. J. Syst. Evol. Microbiol.">
        <title>The Global Catalogue of Microorganisms (GCM) 10K type strain sequencing project: providing services to taxonomists for standard genome sequencing and annotation.</title>
        <authorList>
            <consortium name="The Broad Institute Genomics Platform"/>
            <consortium name="The Broad Institute Genome Sequencing Center for Infectious Disease"/>
            <person name="Wu L."/>
            <person name="Ma J."/>
        </authorList>
    </citation>
    <scope>NUCLEOTIDE SEQUENCE [LARGE SCALE GENOMIC DNA]</scope>
    <source>
        <strain evidence="2">JCM 17525</strain>
    </source>
</reference>
<sequence length="98" mass="11416">MKHSFKLRKSLLKNIYTERLGFSNITVENKKDVENTINTILNFIGLETSLIPVNCSYNFINSTAYFQLELRNGVNKLEFFESIKKFEEYVEVIDAQAV</sequence>
<dbReference type="EMBL" id="BAABBI010000004">
    <property type="protein sequence ID" value="GAA3790218.1"/>
    <property type="molecule type" value="Genomic_DNA"/>
</dbReference>
<keyword evidence="2" id="KW-1185">Reference proteome</keyword>
<proteinExistence type="predicted"/>
<evidence type="ECO:0000313" key="1">
    <source>
        <dbReference type="EMBL" id="GAA3790218.1"/>
    </source>
</evidence>
<accession>A0ABP7HJ36</accession>
<dbReference type="Proteomes" id="UP001501456">
    <property type="component" value="Unassembled WGS sequence"/>
</dbReference>
<organism evidence="1 2">
    <name type="scientific">Corallibacter vietnamensis</name>
    <dbReference type="NCBI Taxonomy" id="904130"/>
    <lineage>
        <taxon>Bacteria</taxon>
        <taxon>Pseudomonadati</taxon>
        <taxon>Bacteroidota</taxon>
        <taxon>Flavobacteriia</taxon>
        <taxon>Flavobacteriales</taxon>
        <taxon>Flavobacteriaceae</taxon>
        <taxon>Corallibacter</taxon>
    </lineage>
</organism>